<evidence type="ECO:0000256" key="2">
    <source>
        <dbReference type="SAM" id="SignalP"/>
    </source>
</evidence>
<dbReference type="FunFam" id="2.40.30.170:FF:000010">
    <property type="entry name" value="Efflux RND transporter periplasmic adaptor subunit"/>
    <property type="match status" value="1"/>
</dbReference>
<dbReference type="AlphaFoldDB" id="A0A6P1MFI8"/>
<name>A0A6P1MFI8_9FIRM</name>
<feature type="chain" id="PRO_5026776577" evidence="2">
    <location>
        <begin position="25"/>
        <end position="289"/>
    </location>
</feature>
<feature type="signal peptide" evidence="2">
    <location>
        <begin position="1"/>
        <end position="24"/>
    </location>
</feature>
<sequence length="289" mass="30938">MNKIKKYALLLFLVLFLLTGCVSARQEAKIIDSGQKNEDQSLNEDAKGDLTGRAEAGERVIVMSKATGKAEAVLVDVGSEVKQGQTLLQLDSRELQAGIDAARATVDNANVSYKYALDNEQRARKLKDEGAMSIADYDNGYASVLERAESAVNLAQASLQKAQLAYNDCTITAPLEGTITECNVEAGELVSPQVKAFTIVNLNQIKIELLVNEKKINSLKTGQKCEVTLAALPGQVFSGSIADISDAMNAASKAYPVQITVENPNHVIKDGMFAKVNLSAGQKITGGEE</sequence>
<dbReference type="PROSITE" id="PS51257">
    <property type="entry name" value="PROKAR_LIPOPROTEIN"/>
    <property type="match status" value="1"/>
</dbReference>
<reference evidence="5 6" key="1">
    <citation type="submission" date="2020-01" db="EMBL/GenBank/DDBJ databases">
        <title>Genomic analysis of Aminipila sp. CBA3637.</title>
        <authorList>
            <person name="Kim Y.B."/>
            <person name="Roh S.W."/>
        </authorList>
    </citation>
    <scope>NUCLEOTIDE SEQUENCE [LARGE SCALE GENOMIC DNA]</scope>
    <source>
        <strain evidence="5 6">CBA3637</strain>
    </source>
</reference>
<evidence type="ECO:0000259" key="4">
    <source>
        <dbReference type="Pfam" id="PF25973"/>
    </source>
</evidence>
<dbReference type="NCBIfam" id="TIGR01730">
    <property type="entry name" value="RND_mfp"/>
    <property type="match status" value="1"/>
</dbReference>
<dbReference type="SUPFAM" id="SSF111369">
    <property type="entry name" value="HlyD-like secretion proteins"/>
    <property type="match status" value="1"/>
</dbReference>
<keyword evidence="6" id="KW-1185">Reference proteome</keyword>
<dbReference type="KEGG" id="amic:Ami3637_08980"/>
<dbReference type="Gene3D" id="2.40.30.170">
    <property type="match status" value="1"/>
</dbReference>
<feature type="domain" description="CzcB-like barrel-sandwich hybrid" evidence="4">
    <location>
        <begin position="60"/>
        <end position="200"/>
    </location>
</feature>
<evidence type="ECO:0000313" key="6">
    <source>
        <dbReference type="Proteomes" id="UP000463883"/>
    </source>
</evidence>
<dbReference type="InterPro" id="IPR058792">
    <property type="entry name" value="Beta-barrel_RND_2"/>
</dbReference>
<accession>A0A6P1MFI8</accession>
<dbReference type="GO" id="GO:1990281">
    <property type="term" value="C:efflux pump complex"/>
    <property type="evidence" value="ECO:0007669"/>
    <property type="project" value="TreeGrafter"/>
</dbReference>
<keyword evidence="2" id="KW-0732">Signal</keyword>
<proteinExistence type="inferred from homology"/>
<evidence type="ECO:0000259" key="3">
    <source>
        <dbReference type="Pfam" id="PF25954"/>
    </source>
</evidence>
<organism evidence="5 6">
    <name type="scientific">Aminipila terrae</name>
    <dbReference type="NCBI Taxonomy" id="2697030"/>
    <lineage>
        <taxon>Bacteria</taxon>
        <taxon>Bacillati</taxon>
        <taxon>Bacillota</taxon>
        <taxon>Clostridia</taxon>
        <taxon>Peptostreptococcales</taxon>
        <taxon>Anaerovoracaceae</taxon>
        <taxon>Aminipila</taxon>
    </lineage>
</organism>
<evidence type="ECO:0000256" key="1">
    <source>
        <dbReference type="ARBA" id="ARBA00009477"/>
    </source>
</evidence>
<dbReference type="EMBL" id="CP047591">
    <property type="protein sequence ID" value="QHI72511.1"/>
    <property type="molecule type" value="Genomic_DNA"/>
</dbReference>
<dbReference type="InterPro" id="IPR006143">
    <property type="entry name" value="RND_pump_MFP"/>
</dbReference>
<dbReference type="Pfam" id="PF25973">
    <property type="entry name" value="BSH_CzcB"/>
    <property type="match status" value="1"/>
</dbReference>
<dbReference type="Pfam" id="PF25954">
    <property type="entry name" value="Beta-barrel_RND_2"/>
    <property type="match status" value="1"/>
</dbReference>
<protein>
    <submittedName>
        <fullName evidence="5">Efflux RND transporter periplasmic adaptor subunit</fullName>
    </submittedName>
</protein>
<dbReference type="RefSeq" id="WP_162362279.1">
    <property type="nucleotide sequence ID" value="NZ_CP047591.1"/>
</dbReference>
<dbReference type="PANTHER" id="PTHR30469">
    <property type="entry name" value="MULTIDRUG RESISTANCE PROTEIN MDTA"/>
    <property type="match status" value="1"/>
</dbReference>
<evidence type="ECO:0000313" key="5">
    <source>
        <dbReference type="EMBL" id="QHI72511.1"/>
    </source>
</evidence>
<gene>
    <name evidence="5" type="ORF">Ami3637_08980</name>
</gene>
<dbReference type="Gene3D" id="2.40.50.100">
    <property type="match status" value="2"/>
</dbReference>
<feature type="domain" description="CusB-like beta-barrel" evidence="3">
    <location>
        <begin position="208"/>
        <end position="280"/>
    </location>
</feature>
<dbReference type="Proteomes" id="UP000463883">
    <property type="component" value="Chromosome"/>
</dbReference>
<comment type="similarity">
    <text evidence="1">Belongs to the membrane fusion protein (MFP) (TC 8.A.1) family.</text>
</comment>
<dbReference type="InterPro" id="IPR058647">
    <property type="entry name" value="BSH_CzcB-like"/>
</dbReference>
<dbReference type="GO" id="GO:0015562">
    <property type="term" value="F:efflux transmembrane transporter activity"/>
    <property type="evidence" value="ECO:0007669"/>
    <property type="project" value="TreeGrafter"/>
</dbReference>